<dbReference type="SMR" id="A2FWR0"/>
<dbReference type="EMBL" id="DS114091">
    <property type="protein sequence ID" value="EAX90653.1"/>
    <property type="molecule type" value="Genomic_DNA"/>
</dbReference>
<dbReference type="Gene3D" id="3.10.20.90">
    <property type="entry name" value="Phosphatidylinositol 3-kinase Catalytic Subunit, Chain A, domain 1"/>
    <property type="match status" value="1"/>
</dbReference>
<dbReference type="AlphaFoldDB" id="A2FWR0"/>
<dbReference type="VEuPathDB" id="TrichDB:TVAGG3_0248770"/>
<sequence length="78" mass="8558">MSASVTVKLQDKTKSIPIELRQNSTVFLETITKEFGVTPNDVRALCGPKQIQVNHDLSEYGIGEGAVINLILRNRGGF</sequence>
<keyword evidence="3" id="KW-1185">Reference proteome</keyword>
<dbReference type="RefSeq" id="XP_001303583.1">
    <property type="nucleotide sequence ID" value="XM_001303582.1"/>
</dbReference>
<proteinExistence type="predicted"/>
<reference evidence="2" key="2">
    <citation type="journal article" date="2007" name="Science">
        <title>Draft genome sequence of the sexually transmitted pathogen Trichomonas vaginalis.</title>
        <authorList>
            <person name="Carlton J.M."/>
            <person name="Hirt R.P."/>
            <person name="Silva J.C."/>
            <person name="Delcher A.L."/>
            <person name="Schatz M."/>
            <person name="Zhao Q."/>
            <person name="Wortman J.R."/>
            <person name="Bidwell S.L."/>
            <person name="Alsmark U.C.M."/>
            <person name="Besteiro S."/>
            <person name="Sicheritz-Ponten T."/>
            <person name="Noel C.J."/>
            <person name="Dacks J.B."/>
            <person name="Foster P.G."/>
            <person name="Simillion C."/>
            <person name="Van de Peer Y."/>
            <person name="Miranda-Saavedra D."/>
            <person name="Barton G.J."/>
            <person name="Westrop G.D."/>
            <person name="Mueller S."/>
            <person name="Dessi D."/>
            <person name="Fiori P.L."/>
            <person name="Ren Q."/>
            <person name="Paulsen I."/>
            <person name="Zhang H."/>
            <person name="Bastida-Corcuera F.D."/>
            <person name="Simoes-Barbosa A."/>
            <person name="Brown M.T."/>
            <person name="Hayes R.D."/>
            <person name="Mukherjee M."/>
            <person name="Okumura C.Y."/>
            <person name="Schneider R."/>
            <person name="Smith A.J."/>
            <person name="Vanacova S."/>
            <person name="Villalvazo M."/>
            <person name="Haas B.J."/>
            <person name="Pertea M."/>
            <person name="Feldblyum T.V."/>
            <person name="Utterback T.R."/>
            <person name="Shu C.L."/>
            <person name="Osoegawa K."/>
            <person name="de Jong P.J."/>
            <person name="Hrdy I."/>
            <person name="Horvathova L."/>
            <person name="Zubacova Z."/>
            <person name="Dolezal P."/>
            <person name="Malik S.B."/>
            <person name="Logsdon J.M. Jr."/>
            <person name="Henze K."/>
            <person name="Gupta A."/>
            <person name="Wang C.C."/>
            <person name="Dunne R.L."/>
            <person name="Upcroft J.A."/>
            <person name="Upcroft P."/>
            <person name="White O."/>
            <person name="Salzberg S.L."/>
            <person name="Tang P."/>
            <person name="Chiu C.-H."/>
            <person name="Lee Y.-S."/>
            <person name="Embley T.M."/>
            <person name="Coombs G.H."/>
            <person name="Mottram J.C."/>
            <person name="Tachezy J."/>
            <person name="Fraser-Liggett C.M."/>
            <person name="Johnson P.J."/>
        </authorList>
    </citation>
    <scope>NUCLEOTIDE SEQUENCE [LARGE SCALE GENOMIC DNA]</scope>
    <source>
        <strain evidence="2">G3</strain>
    </source>
</reference>
<dbReference type="InterPro" id="IPR029071">
    <property type="entry name" value="Ubiquitin-like_domsf"/>
</dbReference>
<dbReference type="SUPFAM" id="SSF54236">
    <property type="entry name" value="Ubiquitin-like"/>
    <property type="match status" value="1"/>
</dbReference>
<dbReference type="InterPro" id="IPR000626">
    <property type="entry name" value="Ubiquitin-like_dom"/>
</dbReference>
<accession>A2FWR0</accession>
<evidence type="ECO:0000313" key="3">
    <source>
        <dbReference type="Proteomes" id="UP000001542"/>
    </source>
</evidence>
<evidence type="ECO:0000313" key="2">
    <source>
        <dbReference type="EMBL" id="EAX90653.1"/>
    </source>
</evidence>
<dbReference type="Proteomes" id="UP000001542">
    <property type="component" value="Unassembled WGS sequence"/>
</dbReference>
<dbReference type="CDD" id="cd17039">
    <property type="entry name" value="Ubl_ubiquitin_like"/>
    <property type="match status" value="1"/>
</dbReference>
<organism evidence="2 3">
    <name type="scientific">Trichomonas vaginalis (strain ATCC PRA-98 / G3)</name>
    <dbReference type="NCBI Taxonomy" id="412133"/>
    <lineage>
        <taxon>Eukaryota</taxon>
        <taxon>Metamonada</taxon>
        <taxon>Parabasalia</taxon>
        <taxon>Trichomonadida</taxon>
        <taxon>Trichomonadidae</taxon>
        <taxon>Trichomonas</taxon>
    </lineage>
</organism>
<protein>
    <recommendedName>
        <fullName evidence="1">Ubiquitin-like domain-containing protein</fullName>
    </recommendedName>
</protein>
<dbReference type="PROSITE" id="PS50053">
    <property type="entry name" value="UBIQUITIN_2"/>
    <property type="match status" value="1"/>
</dbReference>
<feature type="domain" description="Ubiquitin-like" evidence="1">
    <location>
        <begin position="3"/>
        <end position="77"/>
    </location>
</feature>
<name>A2FWR0_TRIV3</name>
<dbReference type="VEuPathDB" id="TrichDB:TVAG_141970"/>
<dbReference type="Pfam" id="PF00240">
    <property type="entry name" value="ubiquitin"/>
    <property type="match status" value="1"/>
</dbReference>
<reference evidence="2" key="1">
    <citation type="submission" date="2006-10" db="EMBL/GenBank/DDBJ databases">
        <authorList>
            <person name="Amadeo P."/>
            <person name="Zhao Q."/>
            <person name="Wortman J."/>
            <person name="Fraser-Liggett C."/>
            <person name="Carlton J."/>
        </authorList>
    </citation>
    <scope>NUCLEOTIDE SEQUENCE</scope>
    <source>
        <strain evidence="2">G3</strain>
    </source>
</reference>
<dbReference type="InParanoid" id="A2FWR0"/>
<gene>
    <name evidence="2" type="ORF">TVAG_141970</name>
</gene>
<evidence type="ECO:0000259" key="1">
    <source>
        <dbReference type="PROSITE" id="PS50053"/>
    </source>
</evidence>
<dbReference type="KEGG" id="tva:4748340"/>